<evidence type="ECO:0000313" key="7">
    <source>
        <dbReference type="EMBL" id="KAF2858169.1"/>
    </source>
</evidence>
<proteinExistence type="inferred from homology"/>
<dbReference type="InterPro" id="IPR007014">
    <property type="entry name" value="FUN14"/>
</dbReference>
<feature type="transmembrane region" description="Helical" evidence="6">
    <location>
        <begin position="86"/>
        <end position="108"/>
    </location>
</feature>
<dbReference type="EMBL" id="MU006016">
    <property type="protein sequence ID" value="KAF2858169.1"/>
    <property type="molecule type" value="Genomic_DNA"/>
</dbReference>
<keyword evidence="4 6" id="KW-1133">Transmembrane helix</keyword>
<feature type="transmembrane region" description="Helical" evidence="6">
    <location>
        <begin position="59"/>
        <end position="80"/>
    </location>
</feature>
<comment type="subcellular location">
    <subcellularLocation>
        <location evidence="1">Membrane</location>
    </subcellularLocation>
</comment>
<evidence type="ECO:0000256" key="6">
    <source>
        <dbReference type="SAM" id="Phobius"/>
    </source>
</evidence>
<sequence length="152" mass="16468">MSLLQPRCRTAILSGTLGLSAAYTLRSQPLFRLENVGHLPSTHCQIRSSTRRYRPDAKVVRQISAGSISGVVTGLAVSFLSKSLALILGLFITGVYAAESYGIHVIPYRALQKYVSGVDLNKFIKRDPAFKLTFGLAFALTGFMGFSAVAIQ</sequence>
<name>A0A6A7BTX2_9PEZI</name>
<evidence type="ECO:0000313" key="8">
    <source>
        <dbReference type="Proteomes" id="UP000799421"/>
    </source>
</evidence>
<organism evidence="7 8">
    <name type="scientific">Piedraia hortae CBS 480.64</name>
    <dbReference type="NCBI Taxonomy" id="1314780"/>
    <lineage>
        <taxon>Eukaryota</taxon>
        <taxon>Fungi</taxon>
        <taxon>Dikarya</taxon>
        <taxon>Ascomycota</taxon>
        <taxon>Pezizomycotina</taxon>
        <taxon>Dothideomycetes</taxon>
        <taxon>Dothideomycetidae</taxon>
        <taxon>Capnodiales</taxon>
        <taxon>Piedraiaceae</taxon>
        <taxon>Piedraia</taxon>
    </lineage>
</organism>
<keyword evidence="5 6" id="KW-0472">Membrane</keyword>
<evidence type="ECO:0000256" key="3">
    <source>
        <dbReference type="ARBA" id="ARBA00022692"/>
    </source>
</evidence>
<dbReference type="Proteomes" id="UP000799421">
    <property type="component" value="Unassembled WGS sequence"/>
</dbReference>
<protein>
    <recommendedName>
        <fullName evidence="9">FUN14-domain-containing protein</fullName>
    </recommendedName>
</protein>
<evidence type="ECO:0000256" key="4">
    <source>
        <dbReference type="ARBA" id="ARBA00022989"/>
    </source>
</evidence>
<evidence type="ECO:0000256" key="1">
    <source>
        <dbReference type="ARBA" id="ARBA00004370"/>
    </source>
</evidence>
<dbReference type="Pfam" id="PF04930">
    <property type="entry name" value="FUN14"/>
    <property type="match status" value="1"/>
</dbReference>
<reference evidence="7" key="1">
    <citation type="journal article" date="2020" name="Stud. Mycol.">
        <title>101 Dothideomycetes genomes: a test case for predicting lifestyles and emergence of pathogens.</title>
        <authorList>
            <person name="Haridas S."/>
            <person name="Albert R."/>
            <person name="Binder M."/>
            <person name="Bloem J."/>
            <person name="Labutti K."/>
            <person name="Salamov A."/>
            <person name="Andreopoulos B."/>
            <person name="Baker S."/>
            <person name="Barry K."/>
            <person name="Bills G."/>
            <person name="Bluhm B."/>
            <person name="Cannon C."/>
            <person name="Castanera R."/>
            <person name="Culley D."/>
            <person name="Daum C."/>
            <person name="Ezra D."/>
            <person name="Gonzalez J."/>
            <person name="Henrissat B."/>
            <person name="Kuo A."/>
            <person name="Liang C."/>
            <person name="Lipzen A."/>
            <person name="Lutzoni F."/>
            <person name="Magnuson J."/>
            <person name="Mondo S."/>
            <person name="Nolan M."/>
            <person name="Ohm R."/>
            <person name="Pangilinan J."/>
            <person name="Park H.-J."/>
            <person name="Ramirez L."/>
            <person name="Alfaro M."/>
            <person name="Sun H."/>
            <person name="Tritt A."/>
            <person name="Yoshinaga Y."/>
            <person name="Zwiers L.-H."/>
            <person name="Turgeon B."/>
            <person name="Goodwin S."/>
            <person name="Spatafora J."/>
            <person name="Crous P."/>
            <person name="Grigoriev I."/>
        </authorList>
    </citation>
    <scope>NUCLEOTIDE SEQUENCE</scope>
    <source>
        <strain evidence="7">CBS 480.64</strain>
    </source>
</reference>
<keyword evidence="3 6" id="KW-0812">Transmembrane</keyword>
<dbReference type="OrthoDB" id="3990500at2759"/>
<evidence type="ECO:0008006" key="9">
    <source>
        <dbReference type="Google" id="ProtNLM"/>
    </source>
</evidence>
<evidence type="ECO:0000256" key="5">
    <source>
        <dbReference type="ARBA" id="ARBA00023136"/>
    </source>
</evidence>
<feature type="transmembrane region" description="Helical" evidence="6">
    <location>
        <begin position="129"/>
        <end position="151"/>
    </location>
</feature>
<dbReference type="AlphaFoldDB" id="A0A6A7BTX2"/>
<gene>
    <name evidence="7" type="ORF">K470DRAFT_251842</name>
</gene>
<comment type="similarity">
    <text evidence="2">Belongs to the FUN14 family.</text>
</comment>
<accession>A0A6A7BTX2</accession>
<evidence type="ECO:0000256" key="2">
    <source>
        <dbReference type="ARBA" id="ARBA00009160"/>
    </source>
</evidence>
<keyword evidence="8" id="KW-1185">Reference proteome</keyword>
<dbReference type="GO" id="GO:0016020">
    <property type="term" value="C:membrane"/>
    <property type="evidence" value="ECO:0007669"/>
    <property type="project" value="UniProtKB-SubCell"/>
</dbReference>